<accession>A0AAV2VIA0</accession>
<feature type="domain" description="N-acetyltransferase" evidence="1">
    <location>
        <begin position="8"/>
        <end position="165"/>
    </location>
</feature>
<protein>
    <submittedName>
        <fullName evidence="2">Acetyltransferase</fullName>
    </submittedName>
</protein>
<dbReference type="EMBL" id="CAOF01000010">
    <property type="protein sequence ID" value="CCO44251.1"/>
    <property type="molecule type" value="Genomic_DNA"/>
</dbReference>
<proteinExistence type="predicted"/>
<dbReference type="PANTHER" id="PTHR43415">
    <property type="entry name" value="SPERMIDINE N(1)-ACETYLTRANSFERASE"/>
    <property type="match status" value="1"/>
</dbReference>
<dbReference type="RefSeq" id="WP_022610177.1">
    <property type="nucleotide sequence ID" value="NZ_LK391965.1"/>
</dbReference>
<dbReference type="PANTHER" id="PTHR43415:SF3">
    <property type="entry name" value="GNAT-FAMILY ACETYLTRANSFERASE"/>
    <property type="match status" value="1"/>
</dbReference>
<dbReference type="CDD" id="cd04301">
    <property type="entry name" value="NAT_SF"/>
    <property type="match status" value="1"/>
</dbReference>
<comment type="caution">
    <text evidence="2">The sequence shown here is derived from an EMBL/GenBank/DDBJ whole genome shotgun (WGS) entry which is preliminary data.</text>
</comment>
<dbReference type="Gene3D" id="3.40.630.30">
    <property type="match status" value="1"/>
</dbReference>
<dbReference type="PROSITE" id="PS51186">
    <property type="entry name" value="GNAT"/>
    <property type="match status" value="1"/>
</dbReference>
<evidence type="ECO:0000259" key="1">
    <source>
        <dbReference type="PROSITE" id="PS51186"/>
    </source>
</evidence>
<dbReference type="SUPFAM" id="SSF55729">
    <property type="entry name" value="Acyl-CoA N-acyltransferases (Nat)"/>
    <property type="match status" value="1"/>
</dbReference>
<gene>
    <name evidence="2" type="ORF">VIBNISOn1_1070023</name>
</gene>
<name>A0AAV2VIA0_9VIBR</name>
<dbReference type="InterPro" id="IPR016181">
    <property type="entry name" value="Acyl_CoA_acyltransferase"/>
</dbReference>
<sequence>MAINIEALTLKPFQINDYRFLMDWIVSEELTYLWAGPTFQYPLTHEQLRKHCQQPEVIPFLIKYDDQAAGFVELNRQSETHCRICLVFVSDSFRGKGISKTILTMLVDVAKNDCGCNKLSLAVFSHNQRAKKVYQSLGFETVSIEKEAMHFKEKTWDLERMEKLL</sequence>
<evidence type="ECO:0000313" key="3">
    <source>
        <dbReference type="Proteomes" id="UP000018211"/>
    </source>
</evidence>
<reference evidence="2 3" key="1">
    <citation type="journal article" date="2013" name="ISME J.">
        <title>Comparative genomics of pathogenic lineages of Vibrio nigripulchritudo identifies virulence-associated traits.</title>
        <authorList>
            <person name="Goudenege D."/>
            <person name="Labreuche Y."/>
            <person name="Krin E."/>
            <person name="Ansquer D."/>
            <person name="Mangenot S."/>
            <person name="Calteau A."/>
            <person name="Medigue C."/>
            <person name="Mazel D."/>
            <person name="Polz M.F."/>
            <person name="Le Roux F."/>
        </authorList>
    </citation>
    <scope>NUCLEOTIDE SEQUENCE [LARGE SCALE GENOMIC DNA]</scope>
    <source>
        <strain evidence="2 3">SOn1</strain>
    </source>
</reference>
<organism evidence="2 3">
    <name type="scientific">Vibrio nigripulchritudo SOn1</name>
    <dbReference type="NCBI Taxonomy" id="1238450"/>
    <lineage>
        <taxon>Bacteria</taxon>
        <taxon>Pseudomonadati</taxon>
        <taxon>Pseudomonadota</taxon>
        <taxon>Gammaproteobacteria</taxon>
        <taxon>Vibrionales</taxon>
        <taxon>Vibrionaceae</taxon>
        <taxon>Vibrio</taxon>
    </lineage>
</organism>
<evidence type="ECO:0000313" key="2">
    <source>
        <dbReference type="EMBL" id="CCO44251.1"/>
    </source>
</evidence>
<dbReference type="InterPro" id="IPR000182">
    <property type="entry name" value="GNAT_dom"/>
</dbReference>
<dbReference type="GO" id="GO:0016747">
    <property type="term" value="F:acyltransferase activity, transferring groups other than amino-acyl groups"/>
    <property type="evidence" value="ECO:0007669"/>
    <property type="project" value="InterPro"/>
</dbReference>
<dbReference type="Pfam" id="PF00583">
    <property type="entry name" value="Acetyltransf_1"/>
    <property type="match status" value="1"/>
</dbReference>
<dbReference type="AlphaFoldDB" id="A0AAV2VIA0"/>
<dbReference type="Proteomes" id="UP000018211">
    <property type="component" value="Unassembled WGS sequence"/>
</dbReference>